<accession>A0ABY4QMJ5</accession>
<dbReference type="InterPro" id="IPR002513">
    <property type="entry name" value="Tn3_Tnp_DDE_dom"/>
</dbReference>
<organism evidence="3 4">
    <name type="scientific">Candidatus Mycobacterium methanotrophicum</name>
    <dbReference type="NCBI Taxonomy" id="2943498"/>
    <lineage>
        <taxon>Bacteria</taxon>
        <taxon>Bacillati</taxon>
        <taxon>Actinomycetota</taxon>
        <taxon>Actinomycetes</taxon>
        <taxon>Mycobacteriales</taxon>
        <taxon>Mycobacteriaceae</taxon>
        <taxon>Mycobacterium</taxon>
    </lineage>
</organism>
<evidence type="ECO:0000313" key="4">
    <source>
        <dbReference type="Proteomes" id="UP001056610"/>
    </source>
</evidence>
<feature type="compositionally biased region" description="Acidic residues" evidence="1">
    <location>
        <begin position="345"/>
        <end position="355"/>
    </location>
</feature>
<dbReference type="Pfam" id="PF01526">
    <property type="entry name" value="DDE_Tnp_Tn3"/>
    <property type="match status" value="1"/>
</dbReference>
<evidence type="ECO:0000256" key="1">
    <source>
        <dbReference type="SAM" id="MobiDB-lite"/>
    </source>
</evidence>
<dbReference type="RefSeq" id="WP_219068355.1">
    <property type="nucleotide sequence ID" value="NZ_CAJUXY010000035.1"/>
</dbReference>
<sequence>MDHTYLRAEHHAAGNTHLVARQAGIGFAQALGGGMVAAIDGMRFVVPVPSAYARPNRKYFGPKRGITWLNMINDQAFGIGAKIVSGTDRDCLHALDVIFGSGEGRRADVIVTDTGSYSDLVFGLTHLLGKEYRPALADLPDQKLWRTDADADYGALNHAARGKLDLGKVRKWWPDIVRLVASIYTGAVTAYDVVRMLQRDGHPTALGEAINTYGRIFKSLHILTVIDDEDMRRDIKGIRNLQEGRHALAEKVFHGRKSQVFQRYYAGMEDQLGALGIVLNCLVLWSTVYIDDALNQLRAQGYLVRDEDVARLSPFISKHLNVHGRYSFHRPELGAGRRPLRDPGAPDDEDDDDGLPPEPVKVQEPGGAGACAS</sequence>
<name>A0ABY4QMJ5_9MYCO</name>
<gene>
    <name evidence="3" type="ORF">M5I08_02830</name>
</gene>
<protein>
    <submittedName>
        <fullName evidence="3">Transposase</fullName>
    </submittedName>
</protein>
<keyword evidence="4" id="KW-1185">Reference proteome</keyword>
<dbReference type="EMBL" id="CP097320">
    <property type="protein sequence ID" value="UQX11467.1"/>
    <property type="molecule type" value="Genomic_DNA"/>
</dbReference>
<feature type="region of interest" description="Disordered" evidence="1">
    <location>
        <begin position="333"/>
        <end position="373"/>
    </location>
</feature>
<feature type="domain" description="Tn3 transposase DDE" evidence="2">
    <location>
        <begin position="2"/>
        <end position="326"/>
    </location>
</feature>
<evidence type="ECO:0000313" key="3">
    <source>
        <dbReference type="EMBL" id="UQX11467.1"/>
    </source>
</evidence>
<proteinExistence type="predicted"/>
<dbReference type="Proteomes" id="UP001056610">
    <property type="component" value="Chromosome"/>
</dbReference>
<reference evidence="3" key="1">
    <citation type="submission" date="2022-05" db="EMBL/GenBank/DDBJ databases">
        <title>A methanotrophic Mycobacterium dominates a cave microbial ecosystem.</title>
        <authorList>
            <person name="Van Spanning R.J.M."/>
            <person name="Guan Q."/>
            <person name="Melkonian C."/>
            <person name="Gallant J."/>
            <person name="Polerecky L."/>
            <person name="Flot J.-F."/>
            <person name="Brandt B.W."/>
            <person name="Braster M."/>
            <person name="Iturbe Espinoza P."/>
            <person name="Aerts J."/>
            <person name="Meima-Franke M."/>
            <person name="Piersma S.R."/>
            <person name="Bunduc C."/>
            <person name="Ummels R."/>
            <person name="Pain A."/>
            <person name="Fleming E.J."/>
            <person name="van der Wel N."/>
            <person name="Gherman V.D."/>
            <person name="Sarbu S.M."/>
            <person name="Bodelier P.L.E."/>
            <person name="Bitter W."/>
        </authorList>
    </citation>
    <scope>NUCLEOTIDE SEQUENCE</scope>
    <source>
        <strain evidence="3">Sulfur Cave</strain>
    </source>
</reference>
<evidence type="ECO:0000259" key="2">
    <source>
        <dbReference type="Pfam" id="PF01526"/>
    </source>
</evidence>